<dbReference type="EMBL" id="JAVDWU010000007">
    <property type="protein sequence ID" value="MDR7151537.1"/>
    <property type="molecule type" value="Genomic_DNA"/>
</dbReference>
<sequence>MPVSRQSLFRPALLLLGTLALQACAQQSTQPIASPNAAQLTHACQPTETVGFSCELQGGQVLSLCASPGFNDFKGKPIENPGYAYLALINAQGLERKTYPADAREYKKHMFTGVTMAAWPYLVVATAKGDFFYVNENVEMPVSATRDNLPPGWSLPPDHGDSLCKQVKHRDHLSTTLLQIVDEEERDALLGNTPTR</sequence>
<protein>
    <recommendedName>
        <fullName evidence="4">Lipoprotein</fullName>
    </recommendedName>
</protein>
<name>A0ABU1WR82_9BURK</name>
<evidence type="ECO:0000313" key="3">
    <source>
        <dbReference type="Proteomes" id="UP001265700"/>
    </source>
</evidence>
<keyword evidence="1" id="KW-0732">Signal</keyword>
<gene>
    <name evidence="2" type="ORF">J2W49_003513</name>
</gene>
<evidence type="ECO:0008006" key="4">
    <source>
        <dbReference type="Google" id="ProtNLM"/>
    </source>
</evidence>
<feature type="signal peptide" evidence="1">
    <location>
        <begin position="1"/>
        <end position="25"/>
    </location>
</feature>
<dbReference type="Proteomes" id="UP001265700">
    <property type="component" value="Unassembled WGS sequence"/>
</dbReference>
<evidence type="ECO:0000256" key="1">
    <source>
        <dbReference type="SAM" id="SignalP"/>
    </source>
</evidence>
<keyword evidence="3" id="KW-1185">Reference proteome</keyword>
<evidence type="ECO:0000313" key="2">
    <source>
        <dbReference type="EMBL" id="MDR7151537.1"/>
    </source>
</evidence>
<accession>A0ABU1WR82</accession>
<organism evidence="2 3">
    <name type="scientific">Hydrogenophaga palleronii</name>
    <dbReference type="NCBI Taxonomy" id="65655"/>
    <lineage>
        <taxon>Bacteria</taxon>
        <taxon>Pseudomonadati</taxon>
        <taxon>Pseudomonadota</taxon>
        <taxon>Betaproteobacteria</taxon>
        <taxon>Burkholderiales</taxon>
        <taxon>Comamonadaceae</taxon>
        <taxon>Hydrogenophaga</taxon>
    </lineage>
</organism>
<comment type="caution">
    <text evidence="2">The sequence shown here is derived from an EMBL/GenBank/DDBJ whole genome shotgun (WGS) entry which is preliminary data.</text>
</comment>
<dbReference type="RefSeq" id="WP_310319088.1">
    <property type="nucleotide sequence ID" value="NZ_JAVDWU010000007.1"/>
</dbReference>
<dbReference type="PROSITE" id="PS51257">
    <property type="entry name" value="PROKAR_LIPOPROTEIN"/>
    <property type="match status" value="1"/>
</dbReference>
<proteinExistence type="predicted"/>
<reference evidence="2 3" key="1">
    <citation type="submission" date="2023-07" db="EMBL/GenBank/DDBJ databases">
        <title>Sorghum-associated microbial communities from plants grown in Nebraska, USA.</title>
        <authorList>
            <person name="Schachtman D."/>
        </authorList>
    </citation>
    <scope>NUCLEOTIDE SEQUENCE [LARGE SCALE GENOMIC DNA]</scope>
    <source>
        <strain evidence="2 3">4249</strain>
    </source>
</reference>
<feature type="chain" id="PRO_5046707122" description="Lipoprotein" evidence="1">
    <location>
        <begin position="26"/>
        <end position="196"/>
    </location>
</feature>